<keyword evidence="2" id="KW-1185">Reference proteome</keyword>
<accession>A0ABV1Y095</accession>
<dbReference type="RefSeq" id="WP_190074090.1">
    <property type="nucleotide sequence ID" value="NZ_BNBM01000017.1"/>
</dbReference>
<evidence type="ECO:0000313" key="1">
    <source>
        <dbReference type="EMBL" id="MER7377255.1"/>
    </source>
</evidence>
<organism evidence="1 2">
    <name type="scientific">Streptomyces lanatus</name>
    <dbReference type="NCBI Taxonomy" id="66900"/>
    <lineage>
        <taxon>Bacteria</taxon>
        <taxon>Bacillati</taxon>
        <taxon>Actinomycetota</taxon>
        <taxon>Actinomycetes</taxon>
        <taxon>Kitasatosporales</taxon>
        <taxon>Streptomycetaceae</taxon>
        <taxon>Streptomyces</taxon>
    </lineage>
</organism>
<dbReference type="EMBL" id="JBEPFB010000017">
    <property type="protein sequence ID" value="MER7377255.1"/>
    <property type="molecule type" value="Genomic_DNA"/>
</dbReference>
<comment type="caution">
    <text evidence="1">The sequence shown here is derived from an EMBL/GenBank/DDBJ whole genome shotgun (WGS) entry which is preliminary data.</text>
</comment>
<gene>
    <name evidence="1" type="ORF">ABT384_31955</name>
</gene>
<protein>
    <submittedName>
        <fullName evidence="1">Uncharacterized protein</fullName>
    </submittedName>
</protein>
<reference evidence="1 2" key="1">
    <citation type="submission" date="2024-06" db="EMBL/GenBank/DDBJ databases">
        <title>The Natural Products Discovery Center: Release of the First 8490 Sequenced Strains for Exploring Actinobacteria Biosynthetic Diversity.</title>
        <authorList>
            <person name="Kalkreuter E."/>
            <person name="Kautsar S.A."/>
            <person name="Yang D."/>
            <person name="Bader C.D."/>
            <person name="Teijaro C.N."/>
            <person name="Fluegel L."/>
            <person name="Davis C.M."/>
            <person name="Simpson J.R."/>
            <person name="Lauterbach L."/>
            <person name="Steele A.D."/>
            <person name="Gui C."/>
            <person name="Meng S."/>
            <person name="Li G."/>
            <person name="Viehrig K."/>
            <person name="Ye F."/>
            <person name="Su P."/>
            <person name="Kiefer A.F."/>
            <person name="Nichols A."/>
            <person name="Cepeda A.J."/>
            <person name="Yan W."/>
            <person name="Fan B."/>
            <person name="Jiang Y."/>
            <person name="Adhikari A."/>
            <person name="Zheng C.-J."/>
            <person name="Schuster L."/>
            <person name="Cowan T.M."/>
            <person name="Smanski M.J."/>
            <person name="Chevrette M.G."/>
            <person name="De Carvalho L.P.S."/>
            <person name="Shen B."/>
        </authorList>
    </citation>
    <scope>NUCLEOTIDE SEQUENCE [LARGE SCALE GENOMIC DNA]</scope>
    <source>
        <strain evidence="1 2">NPDC000155</strain>
    </source>
</reference>
<evidence type="ECO:0000313" key="2">
    <source>
        <dbReference type="Proteomes" id="UP001486207"/>
    </source>
</evidence>
<dbReference type="Proteomes" id="UP001486207">
    <property type="component" value="Unassembled WGS sequence"/>
</dbReference>
<proteinExistence type="predicted"/>
<sequence>MAALDDEVEPEAAIMVATCHTAGCPAEGEPCVGTYYANAEPPIYRGMCMPCGQPITDLVPYEESATQ</sequence>
<name>A0ABV1Y095_9ACTN</name>